<dbReference type="InterPro" id="IPR008271">
    <property type="entry name" value="Ser/Thr_kinase_AS"/>
</dbReference>
<comment type="caution">
    <text evidence="9">The sequence shown here is derived from an EMBL/GenBank/DDBJ whole genome shotgun (WGS) entry which is preliminary data.</text>
</comment>
<keyword evidence="2" id="KW-0547">Nucleotide-binding</keyword>
<dbReference type="GO" id="GO:0004674">
    <property type="term" value="F:protein serine/threonine kinase activity"/>
    <property type="evidence" value="ECO:0007669"/>
    <property type="project" value="TreeGrafter"/>
</dbReference>
<evidence type="ECO:0000256" key="3">
    <source>
        <dbReference type="ARBA" id="ARBA00022840"/>
    </source>
</evidence>
<dbReference type="Gene3D" id="1.10.510.10">
    <property type="entry name" value="Transferase(Phosphotransferase) domain 1"/>
    <property type="match status" value="1"/>
</dbReference>
<dbReference type="OrthoDB" id="4062651at2759"/>
<dbReference type="InterPro" id="IPR050108">
    <property type="entry name" value="CDK"/>
</dbReference>
<dbReference type="Gene3D" id="3.30.200.20">
    <property type="entry name" value="Phosphorylase Kinase, domain 1"/>
    <property type="match status" value="1"/>
</dbReference>
<evidence type="ECO:0000313" key="9">
    <source>
        <dbReference type="EMBL" id="GBG32975.1"/>
    </source>
</evidence>
<evidence type="ECO:0000313" key="10">
    <source>
        <dbReference type="Proteomes" id="UP000241890"/>
    </source>
</evidence>
<dbReference type="AlphaFoldDB" id="A0A2R5GQU8"/>
<sequence length="329" mass="36526">MGVFGHVFAARDRVSGTISALKRIRNGPEHIRKVQAAMLRREMELLLECNHQNIVSLQAIAIEPIEEESDWAAQDPFVTQPSTTFLVLECLETDLRELSRSEEDGLDLRSALGATRQVASALEYIHARRIMHRDVKAANILYDCNEQRAVLCDFGMARRIDTDAEAGHLRTYTPDCTTLHYRAPEMLFGTRPGNYNATVDLWGLGCVLAEILLGETFLYGDDWTTQVQALLRVFGRPEQAEIDHLTRSSRINDVLIGTITQSCSARAANLERTLVARAQRIGKVLPPIANEVFELLAGLLNPNPQQRFTAAVACTAATASEQGQARADQ</sequence>
<comment type="similarity">
    <text evidence="1">Belongs to the protein kinase superfamily. CMGC Ser/Thr protein kinase family. CDC2/CDKX subfamily.</text>
</comment>
<dbReference type="SUPFAM" id="SSF56112">
    <property type="entry name" value="Protein kinase-like (PK-like)"/>
    <property type="match status" value="1"/>
</dbReference>
<keyword evidence="9" id="KW-0808">Transferase</keyword>
<comment type="subunit">
    <text evidence="4">May form a complex composed of at least the catalytic subunit CRK2 and a cyclin.</text>
</comment>
<evidence type="ECO:0000256" key="1">
    <source>
        <dbReference type="ARBA" id="ARBA00006485"/>
    </source>
</evidence>
<keyword evidence="3" id="KW-0067">ATP-binding</keyword>
<organism evidence="9 10">
    <name type="scientific">Hondaea fermentalgiana</name>
    <dbReference type="NCBI Taxonomy" id="2315210"/>
    <lineage>
        <taxon>Eukaryota</taxon>
        <taxon>Sar</taxon>
        <taxon>Stramenopiles</taxon>
        <taxon>Bigyra</taxon>
        <taxon>Labyrinthulomycetes</taxon>
        <taxon>Thraustochytrida</taxon>
        <taxon>Thraustochytriidae</taxon>
        <taxon>Hondaea</taxon>
    </lineage>
</organism>
<proteinExistence type="inferred from homology"/>
<dbReference type="PANTHER" id="PTHR24056">
    <property type="entry name" value="CELL DIVISION PROTEIN KINASE"/>
    <property type="match status" value="1"/>
</dbReference>
<keyword evidence="10" id="KW-1185">Reference proteome</keyword>
<dbReference type="Pfam" id="PF00069">
    <property type="entry name" value="Pkinase"/>
    <property type="match status" value="1"/>
</dbReference>
<evidence type="ECO:0000256" key="4">
    <source>
        <dbReference type="ARBA" id="ARBA00038543"/>
    </source>
</evidence>
<accession>A0A2R5GQU8</accession>
<feature type="domain" description="Protein kinase" evidence="8">
    <location>
        <begin position="1"/>
        <end position="319"/>
    </location>
</feature>
<dbReference type="GO" id="GO:0005524">
    <property type="term" value="F:ATP binding"/>
    <property type="evidence" value="ECO:0007669"/>
    <property type="project" value="UniProtKB-KW"/>
</dbReference>
<dbReference type="InParanoid" id="A0A2R5GQU8"/>
<dbReference type="GO" id="GO:0005634">
    <property type="term" value="C:nucleus"/>
    <property type="evidence" value="ECO:0007669"/>
    <property type="project" value="TreeGrafter"/>
</dbReference>
<evidence type="ECO:0000256" key="5">
    <source>
        <dbReference type="ARBA" id="ARBA00039612"/>
    </source>
</evidence>
<evidence type="ECO:0000256" key="6">
    <source>
        <dbReference type="ARBA" id="ARBA00041902"/>
    </source>
</evidence>
<dbReference type="EMBL" id="BEYU01000137">
    <property type="protein sequence ID" value="GBG32975.1"/>
    <property type="molecule type" value="Genomic_DNA"/>
</dbReference>
<evidence type="ECO:0000256" key="7">
    <source>
        <dbReference type="ARBA" id="ARBA00042858"/>
    </source>
</evidence>
<dbReference type="PROSITE" id="PS50011">
    <property type="entry name" value="PROTEIN_KINASE_DOM"/>
    <property type="match status" value="1"/>
</dbReference>
<dbReference type="PROSITE" id="PS00108">
    <property type="entry name" value="PROTEIN_KINASE_ST"/>
    <property type="match status" value="1"/>
</dbReference>
<dbReference type="SMART" id="SM00220">
    <property type="entry name" value="S_TKc"/>
    <property type="match status" value="1"/>
</dbReference>
<reference evidence="9 10" key="1">
    <citation type="submission" date="2017-12" db="EMBL/GenBank/DDBJ databases">
        <title>Sequencing, de novo assembly and annotation of complete genome of a new Thraustochytrid species, strain FCC1311.</title>
        <authorList>
            <person name="Sedici K."/>
            <person name="Godart F."/>
            <person name="Aiese Cigliano R."/>
            <person name="Sanseverino W."/>
            <person name="Barakat M."/>
            <person name="Ortet P."/>
            <person name="Marechal E."/>
            <person name="Cagnac O."/>
            <person name="Amato A."/>
        </authorList>
    </citation>
    <scope>NUCLEOTIDE SEQUENCE [LARGE SCALE GENOMIC DNA]</scope>
</reference>
<dbReference type="Proteomes" id="UP000241890">
    <property type="component" value="Unassembled WGS sequence"/>
</dbReference>
<dbReference type="InterPro" id="IPR000719">
    <property type="entry name" value="Prot_kinase_dom"/>
</dbReference>
<evidence type="ECO:0000256" key="2">
    <source>
        <dbReference type="ARBA" id="ARBA00022741"/>
    </source>
</evidence>
<evidence type="ECO:0000259" key="8">
    <source>
        <dbReference type="PROSITE" id="PS50011"/>
    </source>
</evidence>
<dbReference type="InterPro" id="IPR011009">
    <property type="entry name" value="Kinase-like_dom_sf"/>
</dbReference>
<name>A0A2R5GQU8_9STRA</name>
<keyword evidence="9" id="KW-0418">Kinase</keyword>
<gene>
    <name evidence="9" type="ORF">FCC1311_092012</name>
</gene>
<protein>
    <recommendedName>
        <fullName evidence="5">Cyclin-dependent kinase 2 homolog</fullName>
    </recommendedName>
    <alternativeName>
        <fullName evidence="6">Cell division control protein 2 homolog</fullName>
    </alternativeName>
    <alternativeName>
        <fullName evidence="7">cdc2-related kinase 2</fullName>
    </alternativeName>
</protein>